<gene>
    <name evidence="2" type="ORF">KOF26_07060</name>
</gene>
<proteinExistence type="predicted"/>
<feature type="domain" description="SCP" evidence="1">
    <location>
        <begin position="47"/>
        <end position="86"/>
    </location>
</feature>
<sequence>MLHNRIVVLDQNQRLHAPAPSALSFATSASTSGTLRNYVPGRFPDVSRTGDVIDVAHYTQIIWRATRAMGCTLVSGEADQFLTCRYAEGGNVIGERPY</sequence>
<comment type="caution">
    <text evidence="2">The sequence shown here is derived from an EMBL/GenBank/DDBJ whole genome shotgun (WGS) entry which is preliminary data.</text>
</comment>
<accession>A0ABS6BH45</accession>
<dbReference type="InterPro" id="IPR014044">
    <property type="entry name" value="CAP_dom"/>
</dbReference>
<evidence type="ECO:0000313" key="2">
    <source>
        <dbReference type="EMBL" id="MBU3077625.1"/>
    </source>
</evidence>
<protein>
    <recommendedName>
        <fullName evidence="1">SCP domain-containing protein</fullName>
    </recommendedName>
</protein>
<evidence type="ECO:0000259" key="1">
    <source>
        <dbReference type="Pfam" id="PF00188"/>
    </source>
</evidence>
<reference evidence="2 3" key="1">
    <citation type="submission" date="2021-06" db="EMBL/GenBank/DDBJ databases">
        <title>Sphingomonas sp. XMGL2, whole genome shotgun sequencing project.</title>
        <authorList>
            <person name="Zhao G."/>
            <person name="Shen L."/>
        </authorList>
    </citation>
    <scope>NUCLEOTIDE SEQUENCE [LARGE SCALE GENOMIC DNA]</scope>
    <source>
        <strain evidence="2 3">XMGL2</strain>
    </source>
</reference>
<evidence type="ECO:0000313" key="3">
    <source>
        <dbReference type="Proteomes" id="UP000776276"/>
    </source>
</evidence>
<dbReference type="Pfam" id="PF00188">
    <property type="entry name" value="CAP"/>
    <property type="match status" value="1"/>
</dbReference>
<keyword evidence="3" id="KW-1185">Reference proteome</keyword>
<dbReference type="Proteomes" id="UP000776276">
    <property type="component" value="Unassembled WGS sequence"/>
</dbReference>
<organism evidence="2 3">
    <name type="scientific">Sphingomonas quercus</name>
    <dbReference type="NCBI Taxonomy" id="2842451"/>
    <lineage>
        <taxon>Bacteria</taxon>
        <taxon>Pseudomonadati</taxon>
        <taxon>Pseudomonadota</taxon>
        <taxon>Alphaproteobacteria</taxon>
        <taxon>Sphingomonadales</taxon>
        <taxon>Sphingomonadaceae</taxon>
        <taxon>Sphingomonas</taxon>
    </lineage>
</organism>
<dbReference type="EMBL" id="JAHKRT010000003">
    <property type="protein sequence ID" value="MBU3077625.1"/>
    <property type="molecule type" value="Genomic_DNA"/>
</dbReference>
<name>A0ABS6BH45_9SPHN</name>